<dbReference type="GO" id="GO:0003677">
    <property type="term" value="F:DNA binding"/>
    <property type="evidence" value="ECO:0007669"/>
    <property type="project" value="UniProtKB-KW"/>
</dbReference>
<dbReference type="Gene3D" id="1.10.10.10">
    <property type="entry name" value="Winged helix-like DNA-binding domain superfamily/Winged helix DNA-binding domain"/>
    <property type="match status" value="1"/>
</dbReference>
<name>A0ABU0LJJ4_XANAG</name>
<reference evidence="6 7" key="1">
    <citation type="submission" date="2023-07" db="EMBL/GenBank/DDBJ databases">
        <title>Genomic Encyclopedia of Type Strains, Phase IV (KMG-IV): sequencing the most valuable type-strain genomes for metagenomic binning, comparative biology and taxonomic classification.</title>
        <authorList>
            <person name="Goeker M."/>
        </authorList>
    </citation>
    <scope>NUCLEOTIDE SEQUENCE [LARGE SCALE GENOMIC DNA]</scope>
    <source>
        <strain evidence="6 7">DSM 3770</strain>
    </source>
</reference>
<evidence type="ECO:0000256" key="2">
    <source>
        <dbReference type="ARBA" id="ARBA00023015"/>
    </source>
</evidence>
<dbReference type="PROSITE" id="PS50931">
    <property type="entry name" value="HTH_LYSR"/>
    <property type="match status" value="1"/>
</dbReference>
<dbReference type="InterPro" id="IPR005119">
    <property type="entry name" value="LysR_subst-bd"/>
</dbReference>
<dbReference type="Pfam" id="PF00126">
    <property type="entry name" value="HTH_1"/>
    <property type="match status" value="1"/>
</dbReference>
<dbReference type="InterPro" id="IPR036390">
    <property type="entry name" value="WH_DNA-bd_sf"/>
</dbReference>
<keyword evidence="2" id="KW-0805">Transcription regulation</keyword>
<evidence type="ECO:0000259" key="5">
    <source>
        <dbReference type="PROSITE" id="PS50931"/>
    </source>
</evidence>
<dbReference type="SUPFAM" id="SSF53850">
    <property type="entry name" value="Periplasmic binding protein-like II"/>
    <property type="match status" value="1"/>
</dbReference>
<keyword evidence="3 6" id="KW-0238">DNA-binding</keyword>
<evidence type="ECO:0000313" key="7">
    <source>
        <dbReference type="Proteomes" id="UP001241747"/>
    </source>
</evidence>
<dbReference type="Gene3D" id="3.40.190.10">
    <property type="entry name" value="Periplasmic binding protein-like II"/>
    <property type="match status" value="2"/>
</dbReference>
<feature type="domain" description="HTH lysR-type" evidence="5">
    <location>
        <begin position="14"/>
        <end position="62"/>
    </location>
</feature>
<protein>
    <submittedName>
        <fullName evidence="6">DNA-binding transcriptional LysR family regulator</fullName>
    </submittedName>
</protein>
<evidence type="ECO:0000313" key="6">
    <source>
        <dbReference type="EMBL" id="MDQ0507253.1"/>
    </source>
</evidence>
<dbReference type="PANTHER" id="PTHR30346:SF0">
    <property type="entry name" value="HCA OPERON TRANSCRIPTIONAL ACTIVATOR HCAR"/>
    <property type="match status" value="1"/>
</dbReference>
<gene>
    <name evidence="6" type="ORF">QOZ94_004074</name>
</gene>
<comment type="similarity">
    <text evidence="1">Belongs to the LysR transcriptional regulatory family.</text>
</comment>
<dbReference type="PRINTS" id="PR00039">
    <property type="entry name" value="HTHLYSR"/>
</dbReference>
<proteinExistence type="inferred from homology"/>
<comment type="caution">
    <text evidence="6">The sequence shown here is derived from an EMBL/GenBank/DDBJ whole genome shotgun (WGS) entry which is preliminary data.</text>
</comment>
<dbReference type="EMBL" id="JAUSVY010000015">
    <property type="protein sequence ID" value="MDQ0507253.1"/>
    <property type="molecule type" value="Genomic_DNA"/>
</dbReference>
<dbReference type="InterPro" id="IPR036388">
    <property type="entry name" value="WH-like_DNA-bd_sf"/>
</dbReference>
<dbReference type="SUPFAM" id="SSF46785">
    <property type="entry name" value="Winged helix' DNA-binding domain"/>
    <property type="match status" value="1"/>
</dbReference>
<keyword evidence="7" id="KW-1185">Reference proteome</keyword>
<dbReference type="Pfam" id="PF03466">
    <property type="entry name" value="LysR_substrate"/>
    <property type="match status" value="1"/>
</dbReference>
<dbReference type="Proteomes" id="UP001241747">
    <property type="component" value="Unassembled WGS sequence"/>
</dbReference>
<dbReference type="RefSeq" id="WP_237347001.1">
    <property type="nucleotide sequence ID" value="NZ_JABWGX010000026.1"/>
</dbReference>
<evidence type="ECO:0000256" key="3">
    <source>
        <dbReference type="ARBA" id="ARBA00023125"/>
    </source>
</evidence>
<evidence type="ECO:0000256" key="4">
    <source>
        <dbReference type="ARBA" id="ARBA00023163"/>
    </source>
</evidence>
<dbReference type="CDD" id="cd08414">
    <property type="entry name" value="PBP2_LTTR_aromatics_like"/>
    <property type="match status" value="1"/>
</dbReference>
<organism evidence="6 7">
    <name type="scientific">Xanthobacter agilis</name>
    <dbReference type="NCBI Taxonomy" id="47492"/>
    <lineage>
        <taxon>Bacteria</taxon>
        <taxon>Pseudomonadati</taxon>
        <taxon>Pseudomonadota</taxon>
        <taxon>Alphaproteobacteria</taxon>
        <taxon>Hyphomicrobiales</taxon>
        <taxon>Xanthobacteraceae</taxon>
        <taxon>Xanthobacter</taxon>
    </lineage>
</organism>
<dbReference type="PANTHER" id="PTHR30346">
    <property type="entry name" value="TRANSCRIPTIONAL DUAL REGULATOR HCAR-RELATED"/>
    <property type="match status" value="1"/>
</dbReference>
<sequence>MTGRIPMVSLIQTLAVAEHLNFRHAANVLGVTQSSISARVKALEETLGVQLFERRHRGVRLTEAGRQFVAGVSAGIGHLDHVVRTVGALAAGTEGRLHIGLHTSIAAGFLAELRQRYRNAYPGIEQIIAEGRSSETIGLVRDGKLDVAFVVNTPPPPDCHSRELWREPIVAALPITHPLALSPSVLWRDLVRETFLVRTGASGPQVFDHVVRRVAERGASPQVHRRDVGRDTLMHMVATGDGITLTTEAASHVTFPGVVFRPIGDEPEAARFSAVWSPHNGSPALKNLLDLAIQMKSSARAA</sequence>
<keyword evidence="4" id="KW-0804">Transcription</keyword>
<evidence type="ECO:0000256" key="1">
    <source>
        <dbReference type="ARBA" id="ARBA00009437"/>
    </source>
</evidence>
<accession>A0ABU0LJJ4</accession>
<dbReference type="InterPro" id="IPR000847">
    <property type="entry name" value="LysR_HTH_N"/>
</dbReference>